<reference evidence="1 2" key="1">
    <citation type="submission" date="2021-03" db="EMBL/GenBank/DDBJ databases">
        <title>Aliifodinibius sp. nov., a new bacterium isolated from saline soil.</title>
        <authorList>
            <person name="Galisteo C."/>
            <person name="De La Haba R."/>
            <person name="Sanchez-Porro C."/>
            <person name="Ventosa A."/>
        </authorList>
    </citation>
    <scope>NUCLEOTIDE SEQUENCE [LARGE SCALE GENOMIC DNA]</scope>
    <source>
        <strain evidence="1 2">1BSP15-2V2</strain>
    </source>
</reference>
<evidence type="ECO:0000313" key="1">
    <source>
        <dbReference type="EMBL" id="MCW9706687.1"/>
    </source>
</evidence>
<evidence type="ECO:0000313" key="2">
    <source>
        <dbReference type="Proteomes" id="UP001207918"/>
    </source>
</evidence>
<organism evidence="1 2">
    <name type="scientific">Fodinibius salsisoli</name>
    <dbReference type="NCBI Taxonomy" id="2820877"/>
    <lineage>
        <taxon>Bacteria</taxon>
        <taxon>Pseudomonadati</taxon>
        <taxon>Balneolota</taxon>
        <taxon>Balneolia</taxon>
        <taxon>Balneolales</taxon>
        <taxon>Balneolaceae</taxon>
        <taxon>Fodinibius</taxon>
    </lineage>
</organism>
<dbReference type="Proteomes" id="UP001207918">
    <property type="component" value="Unassembled WGS sequence"/>
</dbReference>
<sequence>MQAFRTTHKKCTEQITVLLLLLFGLHVLSIHGFADALVLCFEDNGEVNIESEAGSLFSIPSEEVVHAEAHQHKNPTFDASGDHHSDVALSVICSKEQQVTRFDQSKIFAFLEDIATTSIEILPRSRVFQLASFIPPLIEDLLITNLQTVVLLN</sequence>
<comment type="caution">
    <text evidence="1">The sequence shown here is derived from an EMBL/GenBank/DDBJ whole genome shotgun (WGS) entry which is preliminary data.</text>
</comment>
<protein>
    <recommendedName>
        <fullName evidence="3">DUF2796 domain-containing protein</fullName>
    </recommendedName>
</protein>
<keyword evidence="2" id="KW-1185">Reference proteome</keyword>
<gene>
    <name evidence="1" type="ORF">J6I44_07455</name>
</gene>
<dbReference type="RefSeq" id="WP_265765415.1">
    <property type="nucleotide sequence ID" value="NZ_JAGGJA010000004.1"/>
</dbReference>
<accession>A0ABT3PL81</accession>
<proteinExistence type="predicted"/>
<evidence type="ECO:0008006" key="3">
    <source>
        <dbReference type="Google" id="ProtNLM"/>
    </source>
</evidence>
<name>A0ABT3PL81_9BACT</name>
<dbReference type="EMBL" id="JAGGJA010000004">
    <property type="protein sequence ID" value="MCW9706687.1"/>
    <property type="molecule type" value="Genomic_DNA"/>
</dbReference>